<evidence type="ECO:0000313" key="4">
    <source>
        <dbReference type="EMBL" id="CEM41371.1"/>
    </source>
</evidence>
<dbReference type="EMBL" id="CDMZ01002221">
    <property type="protein sequence ID" value="CEM41371.1"/>
    <property type="molecule type" value="Genomic_DNA"/>
</dbReference>
<reference evidence="4" key="1">
    <citation type="submission" date="2014-11" db="EMBL/GenBank/DDBJ databases">
        <authorList>
            <person name="Otto D Thomas"/>
            <person name="Naeem Raeece"/>
        </authorList>
    </citation>
    <scope>NUCLEOTIDE SEQUENCE</scope>
</reference>
<dbReference type="VEuPathDB" id="CryptoDB:Cvel_25979"/>
<dbReference type="PANTHER" id="PTHR22990">
    <property type="entry name" value="F-BOX ONLY PROTEIN"/>
    <property type="match status" value="1"/>
</dbReference>
<dbReference type="InterPro" id="IPR012334">
    <property type="entry name" value="Pectin_lyas_fold"/>
</dbReference>
<dbReference type="AlphaFoldDB" id="A0A0G4HBL3"/>
<evidence type="ECO:0000256" key="2">
    <source>
        <dbReference type="SAM" id="MobiDB-lite"/>
    </source>
</evidence>
<protein>
    <recommendedName>
        <fullName evidence="3">Right handed beta helix domain-containing protein</fullName>
    </recommendedName>
</protein>
<dbReference type="SMART" id="SM00710">
    <property type="entry name" value="PbH1"/>
    <property type="match status" value="5"/>
</dbReference>
<dbReference type="InterPro" id="IPR011050">
    <property type="entry name" value="Pectin_lyase_fold/virulence"/>
</dbReference>
<sequence length="361" mass="40550">MNAEEKVWPQPVAPEGEGVEGEEENGGPLNLPQRCLDIIVSNVSFLDYVSSWRAVARHYSLDWYREHCRKVTIVPDDAPTITKAFSVAERREGVVLIRPGRYVECVRVTRPVVLVGWGPRKQVIVDAPGWDSALVFAGLGLEKCMDTGERATIRNLYFRCRNDQNNYPVRIVRGQPTISSCNIEGGVWVAGNQTDPLIRRCTIFNSRACGLRILDHSQAQVLSNAVHSNRREGIIAERGAKPTIERNSIFGNGCDGLLIGREVWEEFEVVQDEQDDGQWIPIDSRFAEDPEIQKGEDLFEFQDSACPVIRENEVERNGGHGVLARAAAFLIENVVRRNMGNSVMVEAVAERQVLMRSNFFD</sequence>
<dbReference type="InterPro" id="IPR006626">
    <property type="entry name" value="PbH1"/>
</dbReference>
<name>A0A0G4HBL3_9ALVE</name>
<keyword evidence="1" id="KW-0677">Repeat</keyword>
<dbReference type="SUPFAM" id="SSF51126">
    <property type="entry name" value="Pectin lyase-like"/>
    <property type="match status" value="1"/>
</dbReference>
<accession>A0A0G4HBL3</accession>
<dbReference type="Gene3D" id="2.160.20.10">
    <property type="entry name" value="Single-stranded right-handed beta-helix, Pectin lyase-like"/>
    <property type="match status" value="1"/>
</dbReference>
<evidence type="ECO:0000259" key="3">
    <source>
        <dbReference type="Pfam" id="PF13229"/>
    </source>
</evidence>
<dbReference type="InterPro" id="IPR051550">
    <property type="entry name" value="SCF-Subunits/Alg-Epimerases"/>
</dbReference>
<feature type="region of interest" description="Disordered" evidence="2">
    <location>
        <begin position="1"/>
        <end position="28"/>
    </location>
</feature>
<proteinExistence type="predicted"/>
<gene>
    <name evidence="4" type="ORF">Cvel_25979</name>
</gene>
<evidence type="ECO:0000256" key="1">
    <source>
        <dbReference type="ARBA" id="ARBA00022737"/>
    </source>
</evidence>
<dbReference type="InterPro" id="IPR039448">
    <property type="entry name" value="Beta_helix"/>
</dbReference>
<dbReference type="PANTHER" id="PTHR22990:SF15">
    <property type="entry name" value="F-BOX ONLY PROTEIN 10"/>
    <property type="match status" value="1"/>
</dbReference>
<dbReference type="Pfam" id="PF13229">
    <property type="entry name" value="Beta_helix"/>
    <property type="match status" value="1"/>
</dbReference>
<organism evidence="4">
    <name type="scientific">Chromera velia CCMP2878</name>
    <dbReference type="NCBI Taxonomy" id="1169474"/>
    <lineage>
        <taxon>Eukaryota</taxon>
        <taxon>Sar</taxon>
        <taxon>Alveolata</taxon>
        <taxon>Colpodellida</taxon>
        <taxon>Chromeraceae</taxon>
        <taxon>Chromera</taxon>
    </lineage>
</organism>
<feature type="domain" description="Right handed beta helix" evidence="3">
    <location>
        <begin position="150"/>
        <end position="259"/>
    </location>
</feature>